<dbReference type="eggNOG" id="ENOG502S0PE">
    <property type="taxonomic scope" value="Eukaryota"/>
</dbReference>
<dbReference type="HOGENOM" id="CLU_057546_1_3_1"/>
<evidence type="ECO:0000313" key="2">
    <source>
        <dbReference type="Proteomes" id="UP000002624"/>
    </source>
</evidence>
<dbReference type="Gene3D" id="3.90.190.10">
    <property type="entry name" value="Protein tyrosine phosphatase superfamily"/>
    <property type="match status" value="1"/>
</dbReference>
<gene>
    <name evidence="1" type="ORF">HCDG_05238</name>
</gene>
<dbReference type="InterPro" id="IPR016130">
    <property type="entry name" value="Tyr_Pase_AS"/>
</dbReference>
<dbReference type="OMA" id="HTIFDFR"/>
<accession>C6HFP8</accession>
<evidence type="ECO:0000313" key="1">
    <source>
        <dbReference type="EMBL" id="EER40649.1"/>
    </source>
</evidence>
<dbReference type="Pfam" id="PF13350">
    <property type="entry name" value="Y_phosphatase3"/>
    <property type="match status" value="1"/>
</dbReference>
<dbReference type="VEuPathDB" id="FungiDB:HCDG_05238"/>
<dbReference type="EMBL" id="GG692425">
    <property type="protein sequence ID" value="EER40649.1"/>
    <property type="molecule type" value="Genomic_DNA"/>
</dbReference>
<dbReference type="Proteomes" id="UP000002624">
    <property type="component" value="Unassembled WGS sequence"/>
</dbReference>
<evidence type="ECO:0008006" key="3">
    <source>
        <dbReference type="Google" id="ProtNLM"/>
    </source>
</evidence>
<dbReference type="GO" id="GO:0004721">
    <property type="term" value="F:phosphoprotein phosphatase activity"/>
    <property type="evidence" value="ECO:0007669"/>
    <property type="project" value="InterPro"/>
</dbReference>
<dbReference type="PROSITE" id="PS00383">
    <property type="entry name" value="TYR_PHOSPHATASE_1"/>
    <property type="match status" value="1"/>
</dbReference>
<protein>
    <recommendedName>
        <fullName evidence="3">Tyrosine specific protein phosphatases domain-containing protein</fullName>
    </recommendedName>
</protein>
<organism evidence="1 2">
    <name type="scientific">Ajellomyces capsulatus (strain H143)</name>
    <name type="common">Darling's disease fungus</name>
    <name type="synonym">Histoplasma capsulatum</name>
    <dbReference type="NCBI Taxonomy" id="544712"/>
    <lineage>
        <taxon>Eukaryota</taxon>
        <taxon>Fungi</taxon>
        <taxon>Dikarya</taxon>
        <taxon>Ascomycota</taxon>
        <taxon>Pezizomycotina</taxon>
        <taxon>Eurotiomycetes</taxon>
        <taxon>Eurotiomycetidae</taxon>
        <taxon>Onygenales</taxon>
        <taxon>Ajellomycetaceae</taxon>
        <taxon>Histoplasma</taxon>
    </lineage>
</organism>
<dbReference type="PANTHER" id="PTHR31126">
    <property type="entry name" value="TYROSINE-PROTEIN PHOSPHATASE"/>
    <property type="match status" value="1"/>
</dbReference>
<dbReference type="STRING" id="544712.C6HFP8"/>
<reference evidence="2" key="1">
    <citation type="submission" date="2009-05" db="EMBL/GenBank/DDBJ databases">
        <title>The genome sequence of Ajellomyces capsulatus strain H143.</title>
        <authorList>
            <person name="Champion M."/>
            <person name="Cuomo C.A."/>
            <person name="Ma L.-J."/>
            <person name="Henn M.R."/>
            <person name="Sil A."/>
            <person name="Goldman B."/>
            <person name="Young S.K."/>
            <person name="Kodira C.D."/>
            <person name="Zeng Q."/>
            <person name="Koehrsen M."/>
            <person name="Alvarado L."/>
            <person name="Berlin A.M."/>
            <person name="Borenstein D."/>
            <person name="Chen Z."/>
            <person name="Engels R."/>
            <person name="Freedman E."/>
            <person name="Gellesch M."/>
            <person name="Goldberg J."/>
            <person name="Griggs A."/>
            <person name="Gujja S."/>
            <person name="Heiman D.I."/>
            <person name="Hepburn T.A."/>
            <person name="Howarth C."/>
            <person name="Jen D."/>
            <person name="Larson L."/>
            <person name="Lewis B."/>
            <person name="Mehta T."/>
            <person name="Park D."/>
            <person name="Pearson M."/>
            <person name="Roberts A."/>
            <person name="Saif S."/>
            <person name="Shea T.D."/>
            <person name="Shenoy N."/>
            <person name="Sisk P."/>
            <person name="Stolte C."/>
            <person name="Sykes S."/>
            <person name="Walk T."/>
            <person name="White J."/>
            <person name="Yandava C."/>
            <person name="Klein B."/>
            <person name="McEwen J.G."/>
            <person name="Puccia R."/>
            <person name="Goldman G.H."/>
            <person name="Felipe M.S."/>
            <person name="Nino-Vega G."/>
            <person name="San-Blas G."/>
            <person name="Taylor J.W."/>
            <person name="Mendoza L."/>
            <person name="Galagan J.E."/>
            <person name="Nusbaum C."/>
            <person name="Birren B.W."/>
        </authorList>
    </citation>
    <scope>NUCLEOTIDE SEQUENCE [LARGE SCALE GENOMIC DNA]</scope>
    <source>
        <strain evidence="2">H143</strain>
    </source>
</reference>
<sequence>MTNLPCPPFYNADGIANLRDLGGYAISPATSVRRNYIFRSASLSHTTPEGANRLTDKLGIAMIYDFRSIPECERSPSFDIPGTTRLHVPIFKDQDASPEGLALRYKNYASSDGPRGFVRAYAETLRAGAAGGAFRAVFEHIQDRSEEPLLFHCSAGKDRTGVCAALILRIAGVQDDEVIGREYELTEAGLCELRQESIDRVLAHPAFDGSREGAERMVSAKAAAIMATMTWVDEKYGGAEGYLRNSLGFSDRDIAAIRKNLIIQERAIL</sequence>
<name>C6HFP8_AJECH</name>
<proteinExistence type="predicted"/>
<dbReference type="InterPro" id="IPR026893">
    <property type="entry name" value="Tyr/Ser_Pase_IphP-type"/>
</dbReference>
<dbReference type="OrthoDB" id="449382at2759"/>
<dbReference type="InterPro" id="IPR029021">
    <property type="entry name" value="Prot-tyrosine_phosphatase-like"/>
</dbReference>
<dbReference type="SUPFAM" id="SSF52799">
    <property type="entry name" value="(Phosphotyrosine protein) phosphatases II"/>
    <property type="match status" value="1"/>
</dbReference>
<dbReference type="AlphaFoldDB" id="C6HFP8"/>
<dbReference type="PANTHER" id="PTHR31126:SF1">
    <property type="entry name" value="TYROSINE SPECIFIC PROTEIN PHOSPHATASES DOMAIN-CONTAINING PROTEIN"/>
    <property type="match status" value="1"/>
</dbReference>